<evidence type="ECO:0000256" key="11">
    <source>
        <dbReference type="ARBA" id="ARBA00023002"/>
    </source>
</evidence>
<keyword evidence="5" id="KW-0813">Transport</keyword>
<evidence type="ECO:0000256" key="7">
    <source>
        <dbReference type="ARBA" id="ARBA00022729"/>
    </source>
</evidence>
<gene>
    <name evidence="21" type="primary">AlNc14C274G10008</name>
    <name evidence="21" type="ORF">ALNC14_112220</name>
</gene>
<dbReference type="Pfam" id="PF04137">
    <property type="entry name" value="ERO1"/>
    <property type="match status" value="1"/>
</dbReference>
<evidence type="ECO:0000256" key="16">
    <source>
        <dbReference type="PIRSR" id="PIRSR017205-1"/>
    </source>
</evidence>
<feature type="binding site" evidence="17">
    <location>
        <position position="259"/>
    </location>
    <ligand>
        <name>FAD</name>
        <dbReference type="ChEBI" id="CHEBI:57692"/>
    </ligand>
</feature>
<feature type="transmembrane region" description="Helical" evidence="19">
    <location>
        <begin position="479"/>
        <end position="497"/>
    </location>
</feature>
<dbReference type="GO" id="GO:0034975">
    <property type="term" value="P:protein folding in endoplasmic reticulum"/>
    <property type="evidence" value="ECO:0007669"/>
    <property type="project" value="InterPro"/>
</dbReference>
<name>F0WUJ7_9STRA</name>
<comment type="similarity">
    <text evidence="3">Belongs to the EROs family.</text>
</comment>
<dbReference type="GO" id="GO:0015035">
    <property type="term" value="F:protein-disulfide reductase activity"/>
    <property type="evidence" value="ECO:0007669"/>
    <property type="project" value="InterPro"/>
</dbReference>
<dbReference type="PIRSF" id="PIRSF017205">
    <property type="entry name" value="ERO1"/>
    <property type="match status" value="1"/>
</dbReference>
<reference evidence="21" key="2">
    <citation type="submission" date="2011-02" db="EMBL/GenBank/DDBJ databases">
        <authorList>
            <person name="MacLean D."/>
        </authorList>
    </citation>
    <scope>NUCLEOTIDE SEQUENCE</scope>
</reference>
<sequence>MHFEMRILAITLLFACFDSALLNIATDVDEHNGISKYEYLFGIDMIDFLQYQVCHTPDLSGSVEDSGCNYETVDKAVSKHFHPLLEELSKLRFFRYFKVNLGKECPFWVDDGMCSSIDCAVCECPPHEIPHTWSEVEKTILATLKSKKDKKADGTTSEALGKPCSDQAGESALSRVNKHDALAGETYEEWEEGIKSEVWSDPEDDTNMVYINLLENPESYTGYSGYQATRIWDAIYKENCFVPSVGMCFEERVYYKLISGLQASINTHIALKYKYGESWGRNPSLYVERVGKHPERLHNLYFVHLFVMRALGRYRDELLQYDFSTGDEKEDNRVVEILRRVVLEEKETAACPVEGQSVLTGFDEQALFRVKRGNMTPEQYFLAQLEKRRIEVQFREKFRNVTRIMDCVSCEKCRLWGKLQILGLGTAIKILLAEDIKKLPKLQRNEIIALINVANKLAQSIEGVKVLRRLEFLDVIKKLAVIVGVTIAFIALISYYRRKPLKRSEKRKLVEKSQ</sequence>
<dbReference type="EMBL" id="FR824319">
    <property type="protein sequence ID" value="CCA25078.1"/>
    <property type="molecule type" value="Genomic_DNA"/>
</dbReference>
<keyword evidence="6" id="KW-0285">Flavoprotein</keyword>
<protein>
    <submittedName>
        <fullName evidence="21">Endoplasmic oxidoreductin putative</fullName>
    </submittedName>
</protein>
<keyword evidence="11" id="KW-0560">Oxidoreductase</keyword>
<dbReference type="GO" id="GO:0071949">
    <property type="term" value="F:FAD binding"/>
    <property type="evidence" value="ECO:0007669"/>
    <property type="project" value="InterPro"/>
</dbReference>
<evidence type="ECO:0000256" key="8">
    <source>
        <dbReference type="ARBA" id="ARBA00022824"/>
    </source>
</evidence>
<evidence type="ECO:0000256" key="3">
    <source>
        <dbReference type="ARBA" id="ARBA00008277"/>
    </source>
</evidence>
<reference evidence="21" key="1">
    <citation type="journal article" date="2011" name="PLoS Biol.">
        <title>Gene gain and loss during evolution of obligate parasitism in the white rust pathogen of Arabidopsis thaliana.</title>
        <authorList>
            <person name="Kemen E."/>
            <person name="Gardiner A."/>
            <person name="Schultz-Larsen T."/>
            <person name="Kemen A.C."/>
            <person name="Balmuth A.L."/>
            <person name="Robert-Seilaniantz A."/>
            <person name="Bailey K."/>
            <person name="Holub E."/>
            <person name="Studholme D.J."/>
            <person name="Maclean D."/>
            <person name="Jones J.D."/>
        </authorList>
    </citation>
    <scope>NUCLEOTIDE SEQUENCE</scope>
</reference>
<evidence type="ECO:0000256" key="5">
    <source>
        <dbReference type="ARBA" id="ARBA00022448"/>
    </source>
</evidence>
<feature type="binding site" evidence="17">
    <location>
        <position position="221"/>
    </location>
    <ligand>
        <name>FAD</name>
        <dbReference type="ChEBI" id="CHEBI:57692"/>
    </ligand>
</feature>
<evidence type="ECO:0000256" key="2">
    <source>
        <dbReference type="ARBA" id="ARBA00004367"/>
    </source>
</evidence>
<keyword evidence="10" id="KW-0249">Electron transport</keyword>
<feature type="chain" id="PRO_5003261780" evidence="20">
    <location>
        <begin position="21"/>
        <end position="514"/>
    </location>
</feature>
<evidence type="ECO:0000256" key="9">
    <source>
        <dbReference type="ARBA" id="ARBA00022827"/>
    </source>
</evidence>
<comment type="subcellular location">
    <subcellularLocation>
        <location evidence="2">Endoplasmic reticulum membrane</location>
        <topology evidence="2">Peripheral membrane protein</topology>
        <orientation evidence="2">Lumenal side</orientation>
    </subcellularLocation>
</comment>
<evidence type="ECO:0000256" key="15">
    <source>
        <dbReference type="ARBA" id="ARBA00023284"/>
    </source>
</evidence>
<evidence type="ECO:0000256" key="17">
    <source>
        <dbReference type="PIRSR" id="PIRSR017205-2"/>
    </source>
</evidence>
<feature type="active site" description="Nucleophile" evidence="16">
    <location>
        <position position="410"/>
    </location>
</feature>
<keyword evidence="19" id="KW-1133">Transmembrane helix</keyword>
<feature type="signal peptide" evidence="20">
    <location>
        <begin position="1"/>
        <end position="20"/>
    </location>
</feature>
<feature type="binding site" evidence="17">
    <location>
        <position position="232"/>
    </location>
    <ligand>
        <name>FAD</name>
        <dbReference type="ChEBI" id="CHEBI:57692"/>
    </ligand>
</feature>
<keyword evidence="8" id="KW-0256">Endoplasmic reticulum</keyword>
<comment type="subunit">
    <text evidence="4">May function both as a monomer and a homodimer.</text>
</comment>
<keyword evidence="7 20" id="KW-0732">Signal</keyword>
<keyword evidence="19" id="KW-0812">Transmembrane</keyword>
<evidence type="ECO:0000256" key="6">
    <source>
        <dbReference type="ARBA" id="ARBA00022630"/>
    </source>
</evidence>
<dbReference type="PANTHER" id="PTHR12613:SF0">
    <property type="entry name" value="ERO1-LIKE PROTEIN"/>
    <property type="match status" value="1"/>
</dbReference>
<keyword evidence="13 18" id="KW-1015">Disulfide bond</keyword>
<comment type="cofactor">
    <cofactor evidence="1 17">
        <name>FAD</name>
        <dbReference type="ChEBI" id="CHEBI:57692"/>
    </cofactor>
</comment>
<evidence type="ECO:0000256" key="1">
    <source>
        <dbReference type="ARBA" id="ARBA00001974"/>
    </source>
</evidence>
<dbReference type="GO" id="GO:0005789">
    <property type="term" value="C:endoplasmic reticulum membrane"/>
    <property type="evidence" value="ECO:0007669"/>
    <property type="project" value="UniProtKB-SubCell"/>
</dbReference>
<feature type="active site" evidence="16">
    <location>
        <position position="413"/>
    </location>
</feature>
<feature type="disulfide bond" description="Redox-active" evidence="18">
    <location>
        <begin position="114"/>
        <end position="119"/>
    </location>
</feature>
<feature type="binding site" evidence="17">
    <location>
        <position position="289"/>
    </location>
    <ligand>
        <name>FAD</name>
        <dbReference type="ChEBI" id="CHEBI:57692"/>
    </ligand>
</feature>
<dbReference type="InterPro" id="IPR037192">
    <property type="entry name" value="ERO1-like_sf"/>
</dbReference>
<evidence type="ECO:0000256" key="19">
    <source>
        <dbReference type="SAM" id="Phobius"/>
    </source>
</evidence>
<keyword evidence="14" id="KW-0325">Glycoprotein</keyword>
<dbReference type="PANTHER" id="PTHR12613">
    <property type="entry name" value="ERO1-RELATED"/>
    <property type="match status" value="1"/>
</dbReference>
<dbReference type="InterPro" id="IPR007266">
    <property type="entry name" value="Ero1"/>
</dbReference>
<evidence type="ECO:0000256" key="4">
    <source>
        <dbReference type="ARBA" id="ARBA00011802"/>
    </source>
</evidence>
<evidence type="ECO:0000256" key="13">
    <source>
        <dbReference type="ARBA" id="ARBA00023157"/>
    </source>
</evidence>
<proteinExistence type="inferred from homology"/>
<evidence type="ECO:0000256" key="18">
    <source>
        <dbReference type="PIRSR" id="PIRSR017205-3"/>
    </source>
</evidence>
<evidence type="ECO:0000256" key="12">
    <source>
        <dbReference type="ARBA" id="ARBA00023136"/>
    </source>
</evidence>
<evidence type="ECO:0000256" key="14">
    <source>
        <dbReference type="ARBA" id="ARBA00023180"/>
    </source>
</evidence>
<keyword evidence="12 19" id="KW-0472">Membrane</keyword>
<keyword evidence="15" id="KW-0676">Redox-active center</keyword>
<feature type="disulfide bond" description="Redox-active" evidence="18">
    <location>
        <begin position="410"/>
        <end position="413"/>
    </location>
</feature>
<dbReference type="AlphaFoldDB" id="F0WUJ7"/>
<accession>F0WUJ7</accession>
<evidence type="ECO:0000256" key="10">
    <source>
        <dbReference type="ARBA" id="ARBA00022982"/>
    </source>
</evidence>
<keyword evidence="9 17" id="KW-0274">FAD</keyword>
<organism evidence="21">
    <name type="scientific">Albugo laibachii Nc14</name>
    <dbReference type="NCBI Taxonomy" id="890382"/>
    <lineage>
        <taxon>Eukaryota</taxon>
        <taxon>Sar</taxon>
        <taxon>Stramenopiles</taxon>
        <taxon>Oomycota</taxon>
        <taxon>Peronosporomycetes</taxon>
        <taxon>Albuginales</taxon>
        <taxon>Albuginaceae</taxon>
        <taxon>Albugo</taxon>
    </lineage>
</organism>
<dbReference type="HOGENOM" id="CLU_023061_2_1_1"/>
<dbReference type="GO" id="GO:0016972">
    <property type="term" value="F:thiol oxidase activity"/>
    <property type="evidence" value="ECO:0007669"/>
    <property type="project" value="InterPro"/>
</dbReference>
<evidence type="ECO:0000256" key="20">
    <source>
        <dbReference type="SAM" id="SignalP"/>
    </source>
</evidence>
<dbReference type="SUPFAM" id="SSF110019">
    <property type="entry name" value="ERO1-like"/>
    <property type="match status" value="1"/>
</dbReference>
<evidence type="ECO:0000313" key="21">
    <source>
        <dbReference type="EMBL" id="CCA25078.1"/>
    </source>
</evidence>